<feature type="signal peptide" evidence="1">
    <location>
        <begin position="1"/>
        <end position="18"/>
    </location>
</feature>
<proteinExistence type="predicted"/>
<feature type="chain" id="PRO_5003515350" description="Carboxypeptidase-like regulatory domain-containing protein" evidence="1">
    <location>
        <begin position="19"/>
        <end position="805"/>
    </location>
</feature>
<dbReference type="EMBL" id="CP003156">
    <property type="protein sequence ID" value="AEV33903.1"/>
    <property type="molecule type" value="Genomic_DNA"/>
</dbReference>
<keyword evidence="3" id="KW-1185">Reference proteome</keyword>
<evidence type="ECO:0008006" key="4">
    <source>
        <dbReference type="Google" id="ProtNLM"/>
    </source>
</evidence>
<dbReference type="OrthoDB" id="604691at2"/>
<dbReference type="RefSeq" id="WP_014203252.1">
    <property type="nucleotide sequence ID" value="NC_016599.1"/>
</dbReference>
<dbReference type="eggNOG" id="COG4775">
    <property type="taxonomic scope" value="Bacteria"/>
</dbReference>
<dbReference type="InterPro" id="IPR043741">
    <property type="entry name" value="DUF5686"/>
</dbReference>
<dbReference type="KEGG" id="oho:Oweho_2946"/>
<gene>
    <name evidence="2" type="ordered locus">Oweho_2946</name>
</gene>
<protein>
    <recommendedName>
        <fullName evidence="4">Carboxypeptidase-like regulatory domain-containing protein</fullName>
    </recommendedName>
</protein>
<evidence type="ECO:0000313" key="3">
    <source>
        <dbReference type="Proteomes" id="UP000005631"/>
    </source>
</evidence>
<organism evidence="2 3">
    <name type="scientific">Owenweeksia hongkongensis (strain DSM 17368 / CIP 108786 / JCM 12287 / NRRL B-23963 / UST20020801)</name>
    <dbReference type="NCBI Taxonomy" id="926562"/>
    <lineage>
        <taxon>Bacteria</taxon>
        <taxon>Pseudomonadati</taxon>
        <taxon>Bacteroidota</taxon>
        <taxon>Flavobacteriia</taxon>
        <taxon>Flavobacteriales</taxon>
        <taxon>Owenweeksiaceae</taxon>
        <taxon>Owenweeksia</taxon>
    </lineage>
</organism>
<accession>G8R1G0</accession>
<dbReference type="HOGENOM" id="CLU_015931_1_0_10"/>
<name>G8R1G0_OWEHD</name>
<reference evidence="2 3" key="1">
    <citation type="journal article" date="2012" name="Stand. Genomic Sci.">
        <title>Genome sequence of the orange-pigmented seawater bacterium Owenweeksia hongkongensis type strain (UST20020801(T)).</title>
        <authorList>
            <person name="Riedel T."/>
            <person name="Held B."/>
            <person name="Nolan M."/>
            <person name="Lucas S."/>
            <person name="Lapidus A."/>
            <person name="Tice H."/>
            <person name="Del Rio T.G."/>
            <person name="Cheng J.F."/>
            <person name="Han C."/>
            <person name="Tapia R."/>
            <person name="Goodwin L.A."/>
            <person name="Pitluck S."/>
            <person name="Liolios K."/>
            <person name="Mavromatis K."/>
            <person name="Pagani I."/>
            <person name="Ivanova N."/>
            <person name="Mikhailova N."/>
            <person name="Pati A."/>
            <person name="Chen A."/>
            <person name="Palaniappan K."/>
            <person name="Rohde M."/>
            <person name="Tindall B.J."/>
            <person name="Detter J.C."/>
            <person name="Goker M."/>
            <person name="Woyke T."/>
            <person name="Bristow J."/>
            <person name="Eisen J.A."/>
            <person name="Markowitz V."/>
            <person name="Hugenholtz P."/>
            <person name="Klenk H.P."/>
            <person name="Kyrpides N.C."/>
        </authorList>
    </citation>
    <scope>NUCLEOTIDE SEQUENCE</scope>
    <source>
        <strain evidence="3">DSM 17368 / JCM 12287 / NRRL B-23963</strain>
    </source>
</reference>
<dbReference type="SUPFAM" id="SSF49464">
    <property type="entry name" value="Carboxypeptidase regulatory domain-like"/>
    <property type="match status" value="1"/>
</dbReference>
<dbReference type="Pfam" id="PF18939">
    <property type="entry name" value="DUF5686"/>
    <property type="match status" value="1"/>
</dbReference>
<evidence type="ECO:0000313" key="2">
    <source>
        <dbReference type="EMBL" id="AEV33903.1"/>
    </source>
</evidence>
<evidence type="ECO:0000256" key="1">
    <source>
        <dbReference type="SAM" id="SignalP"/>
    </source>
</evidence>
<dbReference type="STRING" id="926562.Oweho_2946"/>
<dbReference type="InterPro" id="IPR008969">
    <property type="entry name" value="CarboxyPept-like_regulatory"/>
</dbReference>
<keyword evidence="1" id="KW-0732">Signal</keyword>
<dbReference type="Pfam" id="PF13715">
    <property type="entry name" value="CarbopepD_reg_2"/>
    <property type="match status" value="1"/>
</dbReference>
<dbReference type="AlphaFoldDB" id="G8R1G0"/>
<sequence length="805" mass="93722">MKLLYSILLFCISLSAFAQPIKGVVLETSSEEPLPFVNVVYNADRNLGISTDIDGKFTIPDRRDILEVEVTSVGFKPLSFKRNEVPKNSPWVIRLESLNTELAEATVLPGENPALRIVRKAINNKDQNDPKKYDTYRYKAYLKNVLTKNLDSVFSARQQLGLMESDSSKTNSNHYLLISESVSEVKSKKPDSYDEKIIGTRISGFKHSSFAVGAENLQYFGLYDNIIQVVTEYYLTPLADGADKKYFYILQDTIVRGTDSTYIMYYQPKKGSKFDGLKGEMHINTNGWAIEYVYAEPYYRGNVDFTMQHSYQMIEEGRWFPKELSILLQLERLPLINDPGFIYSKLFVDSAQVNIPISDKEFDHVKREVSEEASYVDDNFWKQYRKEELNKKELKTYQRMDSIGDKYKFSFFMNGAQKIYRGYFTVEPFEYRVNKFLRYSGYEGLRFGAGVYTSEKLMKHWRVGGYYGYGVRDQAMKYGGTLDYYFNRKDDHRLRLDYKNDVIQPGYINFKYYRNTGFWNTIFINHMDQIEQLSLSYKRRISKFMTLELGLRDFTLTANNNYQFLPSTEPDANPGSSFRFTEANLQWRWVYKENITSNFGSRISAGSDYPALVVDYGRGISGFINGNYDYNRLEVGMWWYRYFKGLGHLDFRIETGLVDRPLPIQMLFSNRSTYSSSIAIVATNSFQTMRFNEFFSDKYATFYLNHNFGPILVRTKHFSPEFEIYHAMSIGSLETKDQHIGYDFKTLEDGYFESGLVIDNLVHFGFFKVGYLGLGAGGFYRYGANHLPKEFDNWAIKLSIIYKIN</sequence>
<dbReference type="Proteomes" id="UP000005631">
    <property type="component" value="Chromosome"/>
</dbReference>